<dbReference type="EMBL" id="CAJJDN010000021">
    <property type="protein sequence ID" value="CAD8066240.1"/>
    <property type="molecule type" value="Genomic_DNA"/>
</dbReference>
<evidence type="ECO:0000256" key="11">
    <source>
        <dbReference type="PIRSR" id="PIRSR630616-3"/>
    </source>
</evidence>
<evidence type="ECO:0000313" key="18">
    <source>
        <dbReference type="EMBL" id="CAD8066240.1"/>
    </source>
</evidence>
<dbReference type="AlphaFoldDB" id="A0A8S1LEN9"/>
<dbReference type="EC" id="2.7.11.1" evidence="15"/>
<feature type="active site" description="Proton acceptor" evidence="9">
    <location>
        <position position="210"/>
    </location>
</feature>
<evidence type="ECO:0000256" key="3">
    <source>
        <dbReference type="ARBA" id="ARBA00022723"/>
    </source>
</evidence>
<evidence type="ECO:0000256" key="6">
    <source>
        <dbReference type="ARBA" id="ARBA00022777"/>
    </source>
</evidence>
<feature type="domain" description="Protein kinase" evidence="16">
    <location>
        <begin position="87"/>
        <end position="338"/>
    </location>
</feature>
<dbReference type="GO" id="GO:0005524">
    <property type="term" value="F:ATP binding"/>
    <property type="evidence" value="ECO:0007669"/>
    <property type="project" value="UniProtKB-UniRule"/>
</dbReference>
<keyword evidence="6 15" id="KW-0418">Kinase</keyword>
<name>A0A8S1LEN9_9CILI</name>
<comment type="catalytic activity">
    <reaction evidence="15">
        <text>L-threonyl-[protein] + ATP = O-phospho-L-threonyl-[protein] + ADP + H(+)</text>
        <dbReference type="Rhea" id="RHEA:46608"/>
        <dbReference type="Rhea" id="RHEA-COMP:11060"/>
        <dbReference type="Rhea" id="RHEA-COMP:11605"/>
        <dbReference type="ChEBI" id="CHEBI:15378"/>
        <dbReference type="ChEBI" id="CHEBI:30013"/>
        <dbReference type="ChEBI" id="CHEBI:30616"/>
        <dbReference type="ChEBI" id="CHEBI:61977"/>
        <dbReference type="ChEBI" id="CHEBI:456216"/>
        <dbReference type="EC" id="2.7.11.1"/>
    </reaction>
</comment>
<feature type="cross-link" description="Glycyl lysine isopeptide (Lys-Gly) (interchain with G-Cter in SUMO2)" evidence="11">
    <location>
        <position position="212"/>
    </location>
</feature>
<evidence type="ECO:0000256" key="4">
    <source>
        <dbReference type="ARBA" id="ARBA00022741"/>
    </source>
</evidence>
<dbReference type="CDD" id="cd14007">
    <property type="entry name" value="STKc_Aurora"/>
    <property type="match status" value="1"/>
</dbReference>
<evidence type="ECO:0000256" key="7">
    <source>
        <dbReference type="ARBA" id="ARBA00022833"/>
    </source>
</evidence>
<dbReference type="Pfam" id="PF00069">
    <property type="entry name" value="Pkinase"/>
    <property type="match status" value="1"/>
</dbReference>
<organism evidence="18 19">
    <name type="scientific">Paramecium sonneborni</name>
    <dbReference type="NCBI Taxonomy" id="65129"/>
    <lineage>
        <taxon>Eukaryota</taxon>
        <taxon>Sar</taxon>
        <taxon>Alveolata</taxon>
        <taxon>Ciliophora</taxon>
        <taxon>Intramacronucleata</taxon>
        <taxon>Oligohymenophorea</taxon>
        <taxon>Peniculida</taxon>
        <taxon>Parameciidae</taxon>
        <taxon>Paramecium</taxon>
    </lineage>
</organism>
<evidence type="ECO:0000256" key="9">
    <source>
        <dbReference type="PIRSR" id="PIRSR630616-1"/>
    </source>
</evidence>
<evidence type="ECO:0000256" key="1">
    <source>
        <dbReference type="ARBA" id="ARBA00022527"/>
    </source>
</evidence>
<evidence type="ECO:0000256" key="13">
    <source>
        <dbReference type="PROSITE-ProRule" id="PRU10141"/>
    </source>
</evidence>
<feature type="binding site" evidence="10">
    <location>
        <begin position="165"/>
        <end position="167"/>
    </location>
    <ligand>
        <name>ATP</name>
        <dbReference type="ChEBI" id="CHEBI:30616"/>
    </ligand>
</feature>
<dbReference type="InterPro" id="IPR008271">
    <property type="entry name" value="Ser/Thr_kinase_AS"/>
</dbReference>
<comment type="catalytic activity">
    <reaction evidence="15">
        <text>L-seryl-[protein] + ATP = O-phospho-L-seryl-[protein] + ADP + H(+)</text>
        <dbReference type="Rhea" id="RHEA:17989"/>
        <dbReference type="Rhea" id="RHEA-COMP:9863"/>
        <dbReference type="Rhea" id="RHEA-COMP:11604"/>
        <dbReference type="ChEBI" id="CHEBI:15378"/>
        <dbReference type="ChEBI" id="CHEBI:29999"/>
        <dbReference type="ChEBI" id="CHEBI:30616"/>
        <dbReference type="ChEBI" id="CHEBI:83421"/>
        <dbReference type="ChEBI" id="CHEBI:456216"/>
        <dbReference type="EC" id="2.7.11.1"/>
    </reaction>
</comment>
<comment type="caution">
    <text evidence="18">The sequence shown here is derived from an EMBL/GenBank/DDBJ whole genome shotgun (WGS) entry which is preliminary data.</text>
</comment>
<keyword evidence="7" id="KW-0862">Zinc</keyword>
<gene>
    <name evidence="18" type="ORF">PSON_ATCC_30995.1.T0210223</name>
</gene>
<dbReference type="OrthoDB" id="285356at2759"/>
<protein>
    <recommendedName>
        <fullName evidence="15">Aurora kinase</fullName>
        <ecNumber evidence="15">2.7.11.1</ecNumber>
    </recommendedName>
</protein>
<dbReference type="PROSITE" id="PS50865">
    <property type="entry name" value="ZF_MYND_2"/>
    <property type="match status" value="1"/>
</dbReference>
<dbReference type="InterPro" id="IPR000719">
    <property type="entry name" value="Prot_kinase_dom"/>
</dbReference>
<keyword evidence="2 15" id="KW-0808">Transferase</keyword>
<evidence type="ECO:0000313" key="19">
    <source>
        <dbReference type="Proteomes" id="UP000692954"/>
    </source>
</evidence>
<dbReference type="Proteomes" id="UP000692954">
    <property type="component" value="Unassembled WGS sequence"/>
</dbReference>
<keyword evidence="19" id="KW-1185">Reference proteome</keyword>
<evidence type="ECO:0000256" key="5">
    <source>
        <dbReference type="ARBA" id="ARBA00022771"/>
    </source>
</evidence>
<feature type="domain" description="MYND-type" evidence="17">
    <location>
        <begin position="6"/>
        <end position="54"/>
    </location>
</feature>
<keyword evidence="5 12" id="KW-0863">Zinc-finger</keyword>
<keyword evidence="3" id="KW-0479">Metal-binding</keyword>
<keyword evidence="4 10" id="KW-0547">Nucleotide-binding</keyword>
<reference evidence="18" key="1">
    <citation type="submission" date="2021-01" db="EMBL/GenBank/DDBJ databases">
        <authorList>
            <consortium name="Genoscope - CEA"/>
            <person name="William W."/>
        </authorList>
    </citation>
    <scope>NUCLEOTIDE SEQUENCE</scope>
</reference>
<dbReference type="SMART" id="SM00220">
    <property type="entry name" value="S_TKc"/>
    <property type="match status" value="1"/>
</dbReference>
<proteinExistence type="inferred from homology"/>
<dbReference type="InterPro" id="IPR017441">
    <property type="entry name" value="Protein_kinase_ATP_BS"/>
</dbReference>
<keyword evidence="1 14" id="KW-0723">Serine/threonine-protein kinase</keyword>
<keyword evidence="8 10" id="KW-0067">ATP-binding</keyword>
<dbReference type="PROSITE" id="PS00108">
    <property type="entry name" value="PROTEIN_KINASE_ST"/>
    <property type="match status" value="1"/>
</dbReference>
<evidence type="ECO:0000256" key="8">
    <source>
        <dbReference type="ARBA" id="ARBA00022840"/>
    </source>
</evidence>
<feature type="binding site" evidence="10 13">
    <location>
        <position position="116"/>
    </location>
    <ligand>
        <name>ATP</name>
        <dbReference type="ChEBI" id="CHEBI:30616"/>
    </ligand>
</feature>
<feature type="binding site" evidence="10">
    <location>
        <begin position="214"/>
        <end position="215"/>
    </location>
    <ligand>
        <name>ATP</name>
        <dbReference type="ChEBI" id="CHEBI:30616"/>
    </ligand>
</feature>
<evidence type="ECO:0000259" key="16">
    <source>
        <dbReference type="PROSITE" id="PS50011"/>
    </source>
</evidence>
<feature type="binding site" evidence="10">
    <location>
        <position position="228"/>
    </location>
    <ligand>
        <name>ATP</name>
        <dbReference type="ChEBI" id="CHEBI:30616"/>
    </ligand>
</feature>
<evidence type="ECO:0000256" key="12">
    <source>
        <dbReference type="PROSITE-ProRule" id="PRU00134"/>
    </source>
</evidence>
<dbReference type="GO" id="GO:0004674">
    <property type="term" value="F:protein serine/threonine kinase activity"/>
    <property type="evidence" value="ECO:0007669"/>
    <property type="project" value="UniProtKB-KW"/>
</dbReference>
<dbReference type="InterPro" id="IPR002893">
    <property type="entry name" value="Znf_MYND"/>
</dbReference>
<dbReference type="InterPro" id="IPR030616">
    <property type="entry name" value="Aur-like"/>
</dbReference>
<dbReference type="FunFam" id="3.30.200.20:FF:000042">
    <property type="entry name" value="Aurora kinase A"/>
    <property type="match status" value="1"/>
</dbReference>
<accession>A0A8S1LEN9</accession>
<evidence type="ECO:0000256" key="2">
    <source>
        <dbReference type="ARBA" id="ARBA00022679"/>
    </source>
</evidence>
<evidence type="ECO:0000256" key="10">
    <source>
        <dbReference type="PIRSR" id="PIRSR630616-2"/>
    </source>
</evidence>
<evidence type="ECO:0000256" key="14">
    <source>
        <dbReference type="RuleBase" id="RU000304"/>
    </source>
</evidence>
<comment type="similarity">
    <text evidence="15">Belongs to the protein kinase superfamily. Ser/Thr protein kinase family. Aurora subfamily.</text>
</comment>
<evidence type="ECO:0000256" key="15">
    <source>
        <dbReference type="RuleBase" id="RU367134"/>
    </source>
</evidence>
<dbReference type="PANTHER" id="PTHR24350">
    <property type="entry name" value="SERINE/THREONINE-PROTEIN KINASE IAL-RELATED"/>
    <property type="match status" value="1"/>
</dbReference>
<evidence type="ECO:0000259" key="17">
    <source>
        <dbReference type="PROSITE" id="PS50865"/>
    </source>
</evidence>
<dbReference type="PROSITE" id="PS00107">
    <property type="entry name" value="PROTEIN_KINASE_ATP"/>
    <property type="match status" value="1"/>
</dbReference>
<dbReference type="Pfam" id="PF01753">
    <property type="entry name" value="zf-MYND"/>
    <property type="match status" value="1"/>
</dbReference>
<dbReference type="GO" id="GO:0008270">
    <property type="term" value="F:zinc ion binding"/>
    <property type="evidence" value="ECO:0007669"/>
    <property type="project" value="UniProtKB-KW"/>
</dbReference>
<sequence>MNVCSSRYCQYNLSIGQMVSIPKNRIYCPFCKTTYYCSQKCRDIDWTSGHKSQCIPEKMINSQEISNSDNVSTLRQMKRTSDEFELIYDYPQLGKGSFGSVKLVKDKTNEQLYAMKIITKKDIFEYCSIENLKREIRIQRKLYHPNITQLYHYFEDKDRVYLILEYAEHGSLFQYLRRRGKLTEDEAMKFFKQTCLGIQYLHQQDIIHRDLKPENILLDVSDNVKICDFGWSAENLGSVKRNTFCGTIDYMAPEMIEDKPHDQTLDIWCLGILLYELLHGYAPFDGKNDIEKCQNIVKVHYKMDGSLTKEAKHLIQNLITYKQQDRLSLSLILNHKWFKLNQQNNLNPVKHARTKTHNAYSIHSQHQFINKSTASSQSSLIRQQIITHETQNDTSIEMNIKRFSRNSDSQRKQIRSQTQQSINNESFMHKVLVALGCVKREQSQNKNY</sequence>
<dbReference type="FunFam" id="1.10.510.10:FF:000673">
    <property type="entry name" value="CAMK family protein kinase"/>
    <property type="match status" value="1"/>
</dbReference>
<dbReference type="PROSITE" id="PS50011">
    <property type="entry name" value="PROTEIN_KINASE_DOM"/>
    <property type="match status" value="1"/>
</dbReference>